<feature type="compositionally biased region" description="Basic and acidic residues" evidence="1">
    <location>
        <begin position="310"/>
        <end position="327"/>
    </location>
</feature>
<accession>A0A853ANG5</accession>
<feature type="compositionally biased region" description="Basic and acidic residues" evidence="1">
    <location>
        <begin position="181"/>
        <end position="209"/>
    </location>
</feature>
<dbReference type="RefSeq" id="WP_179723561.1">
    <property type="nucleotide sequence ID" value="NZ_BAABFH010000001.1"/>
</dbReference>
<organism evidence="2 3">
    <name type="scientific">Saccharopolyspora hordei</name>
    <dbReference type="NCBI Taxonomy" id="1838"/>
    <lineage>
        <taxon>Bacteria</taxon>
        <taxon>Bacillati</taxon>
        <taxon>Actinomycetota</taxon>
        <taxon>Actinomycetes</taxon>
        <taxon>Pseudonocardiales</taxon>
        <taxon>Pseudonocardiaceae</taxon>
        <taxon>Saccharopolyspora</taxon>
    </lineage>
</organism>
<sequence length="327" mass="36702">MDVEQVARELCTADPAEFVPARDRAAAEAKERGDGELASALKKLRKPTTAAWAVNLLSDRDPDALETLLDLGERLRSAQRELRGDDLRSLAGERTSTLRDLTGRAAALAEEHGHPLTGATREQVEQTLTAALSDPEAARAVRSATLTKPLEYSGFGLDEVAATAVLRASQQTREPAQQTREPAERPREAGSTRGRTKEHTRGTTERRGTTEQSRGTTKRTQAERAEQERLAEARDALRRSEAELDEAADALESAERAERAAEERCERLRDEIDELRARLEQRRDELERAEDEQRELRRETKSARQRRERARRDRDAAEERVRGAEGR</sequence>
<reference evidence="2 3" key="1">
    <citation type="submission" date="2020-07" db="EMBL/GenBank/DDBJ databases">
        <title>Sequencing the genomes of 1000 actinobacteria strains.</title>
        <authorList>
            <person name="Klenk H.-P."/>
        </authorList>
    </citation>
    <scope>NUCLEOTIDE SEQUENCE [LARGE SCALE GENOMIC DNA]</scope>
    <source>
        <strain evidence="2 3">DSM 44065</strain>
    </source>
</reference>
<feature type="compositionally biased region" description="Basic and acidic residues" evidence="1">
    <location>
        <begin position="253"/>
        <end position="263"/>
    </location>
</feature>
<evidence type="ECO:0000256" key="1">
    <source>
        <dbReference type="SAM" id="MobiDB-lite"/>
    </source>
</evidence>
<name>A0A853ANG5_9PSEU</name>
<gene>
    <name evidence="2" type="ORF">HNR68_004328</name>
</gene>
<feature type="compositionally biased region" description="Polar residues" evidence="1">
    <location>
        <begin position="168"/>
        <end position="180"/>
    </location>
</feature>
<dbReference type="Proteomes" id="UP000587002">
    <property type="component" value="Unassembled WGS sequence"/>
</dbReference>
<dbReference type="EMBL" id="JACCFJ010000001">
    <property type="protein sequence ID" value="NYI85698.1"/>
    <property type="molecule type" value="Genomic_DNA"/>
</dbReference>
<dbReference type="AlphaFoldDB" id="A0A853ANG5"/>
<comment type="caution">
    <text evidence="2">The sequence shown here is derived from an EMBL/GenBank/DDBJ whole genome shotgun (WGS) entry which is preliminary data.</text>
</comment>
<evidence type="ECO:0000313" key="3">
    <source>
        <dbReference type="Proteomes" id="UP000587002"/>
    </source>
</evidence>
<keyword evidence="3" id="KW-1185">Reference proteome</keyword>
<protein>
    <submittedName>
        <fullName evidence="2">Prefoldin subunit 5</fullName>
    </submittedName>
</protein>
<proteinExistence type="predicted"/>
<feature type="region of interest" description="Disordered" evidence="1">
    <location>
        <begin position="166"/>
        <end position="263"/>
    </location>
</feature>
<feature type="region of interest" description="Disordered" evidence="1">
    <location>
        <begin position="282"/>
        <end position="327"/>
    </location>
</feature>
<evidence type="ECO:0000313" key="2">
    <source>
        <dbReference type="EMBL" id="NYI85698.1"/>
    </source>
</evidence>
<feature type="compositionally biased region" description="Basic and acidic residues" evidence="1">
    <location>
        <begin position="220"/>
        <end position="242"/>
    </location>
</feature>